<proteinExistence type="predicted"/>
<dbReference type="SUPFAM" id="SSF53474">
    <property type="entry name" value="alpha/beta-Hydrolases"/>
    <property type="match status" value="1"/>
</dbReference>
<sequence length="195" mass="21520">MEKEMTLISAKGKLKGIWGEAVNPIEGMTPLVILAKTGDKDQAYWLSRYLNDAGILTFTFEAEDTASAISGYHLAFDELRNDDRVASEYIVFAGYGEAGNAAAVAASEIGRSVRGIFLMSPVIKDWDKIKGYQGRSYIVSGSDDDQAPLASLEMMAKQLKQGELLQMRGAGHDYREEDWERAGMLLRTWVLTGLN</sequence>
<dbReference type="AlphaFoldDB" id="A0A3G6JC63"/>
<dbReference type="EMBL" id="CP031023">
    <property type="protein sequence ID" value="AZA15502.1"/>
    <property type="molecule type" value="Genomic_DNA"/>
</dbReference>
<dbReference type="GO" id="GO:0016787">
    <property type="term" value="F:hydrolase activity"/>
    <property type="evidence" value="ECO:0007669"/>
    <property type="project" value="UniProtKB-KW"/>
</dbReference>
<evidence type="ECO:0000313" key="1">
    <source>
        <dbReference type="EMBL" id="AZA15502.1"/>
    </source>
</evidence>
<organism evidence="1">
    <name type="scientific">Lactobacillus delbrueckii subsp. lactis</name>
    <dbReference type="NCBI Taxonomy" id="29397"/>
    <lineage>
        <taxon>Bacteria</taxon>
        <taxon>Bacillati</taxon>
        <taxon>Bacillota</taxon>
        <taxon>Bacilli</taxon>
        <taxon>Lactobacillales</taxon>
        <taxon>Lactobacillaceae</taxon>
        <taxon>Lactobacillus</taxon>
    </lineage>
</organism>
<reference evidence="1" key="1">
    <citation type="submission" date="2018-07" db="EMBL/GenBank/DDBJ databases">
        <authorList>
            <person name="Somerville V."/>
        </authorList>
    </citation>
    <scope>NUCLEOTIDE SEQUENCE</scope>
    <source>
        <strain evidence="1">NWC_2_2</strain>
    </source>
</reference>
<protein>
    <submittedName>
        <fullName evidence="1">Alpha/beta hydrolase</fullName>
    </submittedName>
</protein>
<dbReference type="InterPro" id="IPR029058">
    <property type="entry name" value="AB_hydrolase_fold"/>
</dbReference>
<keyword evidence="1" id="KW-0378">Hydrolase</keyword>
<dbReference type="RefSeq" id="WP_138490676.1">
    <property type="nucleotide sequence ID" value="NZ_CP046131.1"/>
</dbReference>
<name>A0A3G6JC63_LACDL</name>
<accession>A0A3G6JC63</accession>
<gene>
    <name evidence="1" type="ORF">DQL93_01815</name>
</gene>
<dbReference type="Gene3D" id="3.40.50.1820">
    <property type="entry name" value="alpha/beta hydrolase"/>
    <property type="match status" value="1"/>
</dbReference>